<dbReference type="PANTHER" id="PTHR19376:SF11">
    <property type="entry name" value="DNA-DIRECTED RNA POLYMERASE I SUBUNIT RPA1"/>
    <property type="match status" value="1"/>
</dbReference>
<gene>
    <name evidence="14" type="ORF">Pmani_023073</name>
</gene>
<dbReference type="Pfam" id="PF04998">
    <property type="entry name" value="RNA_pol_Rpb1_5"/>
    <property type="match status" value="1"/>
</dbReference>
<comment type="caution">
    <text evidence="14">The sequence shown here is derived from an EMBL/GenBank/DDBJ whole genome shotgun (WGS) entry which is preliminary data.</text>
</comment>
<dbReference type="Gene3D" id="2.40.40.20">
    <property type="match status" value="1"/>
</dbReference>
<dbReference type="SUPFAM" id="SSF64484">
    <property type="entry name" value="beta and beta-prime subunits of DNA dependent RNA-polymerase"/>
    <property type="match status" value="1"/>
</dbReference>
<evidence type="ECO:0000256" key="7">
    <source>
        <dbReference type="ARBA" id="ARBA00022833"/>
    </source>
</evidence>
<evidence type="ECO:0000256" key="4">
    <source>
        <dbReference type="ARBA" id="ARBA00022679"/>
    </source>
</evidence>
<dbReference type="FunFam" id="3.30.1490.180:FF:000003">
    <property type="entry name" value="DNA-directed RNA polymerase subunit"/>
    <property type="match status" value="1"/>
</dbReference>
<evidence type="ECO:0000313" key="14">
    <source>
        <dbReference type="EMBL" id="KAK4305013.1"/>
    </source>
</evidence>
<evidence type="ECO:0000256" key="1">
    <source>
        <dbReference type="ARBA" id="ARBA00004123"/>
    </source>
</evidence>
<feature type="domain" description="RNA polymerase N-terminal" evidence="13">
    <location>
        <begin position="175"/>
        <end position="508"/>
    </location>
</feature>
<dbReference type="Gene3D" id="1.10.132.30">
    <property type="match status" value="1"/>
</dbReference>
<evidence type="ECO:0000256" key="12">
    <source>
        <dbReference type="SAM" id="MobiDB-lite"/>
    </source>
</evidence>
<dbReference type="GO" id="GO:0005736">
    <property type="term" value="C:RNA polymerase I complex"/>
    <property type="evidence" value="ECO:0007669"/>
    <property type="project" value="UniProtKB-ARBA"/>
</dbReference>
<dbReference type="Gene3D" id="1.10.274.100">
    <property type="entry name" value="RNA polymerase Rpb1, domain 3"/>
    <property type="match status" value="1"/>
</dbReference>
<name>A0AAE1TZZ2_9EUCA</name>
<dbReference type="Pfam" id="PF04997">
    <property type="entry name" value="RNA_pol_Rpb1_1"/>
    <property type="match status" value="1"/>
</dbReference>
<dbReference type="InterPro" id="IPR047107">
    <property type="entry name" value="DNA-dir_RNA_pol1_lsu_C"/>
</dbReference>
<accession>A0AAE1TZZ2</accession>
<dbReference type="InterPro" id="IPR045867">
    <property type="entry name" value="DNA-dir_RpoC_beta_prime"/>
</dbReference>
<dbReference type="GO" id="GO:0046872">
    <property type="term" value="F:metal ion binding"/>
    <property type="evidence" value="ECO:0007669"/>
    <property type="project" value="UniProtKB-KW"/>
</dbReference>
<dbReference type="InterPro" id="IPR044893">
    <property type="entry name" value="RNA_pol_Rpb1_clamp_domain"/>
</dbReference>
<dbReference type="Gene3D" id="6.20.50.80">
    <property type="match status" value="1"/>
</dbReference>
<dbReference type="GO" id="GO:0003677">
    <property type="term" value="F:DNA binding"/>
    <property type="evidence" value="ECO:0007669"/>
    <property type="project" value="InterPro"/>
</dbReference>
<dbReference type="GO" id="GO:0006351">
    <property type="term" value="P:DNA-templated transcription"/>
    <property type="evidence" value="ECO:0007669"/>
    <property type="project" value="InterPro"/>
</dbReference>
<dbReference type="Gene3D" id="1.10.150.390">
    <property type="match status" value="1"/>
</dbReference>
<protein>
    <recommendedName>
        <fullName evidence="11">DNA-directed RNA polymerase subunit</fullName>
        <ecNumber evidence="11">2.7.7.6</ecNumber>
    </recommendedName>
</protein>
<dbReference type="InterPro" id="IPR038120">
    <property type="entry name" value="Rpb1_funnel_sf"/>
</dbReference>
<dbReference type="InterPro" id="IPR007081">
    <property type="entry name" value="RNA_pol_Rpb1_5"/>
</dbReference>
<reference evidence="14" key="1">
    <citation type="submission" date="2023-11" db="EMBL/GenBank/DDBJ databases">
        <title>Genome assemblies of two species of porcelain crab, Petrolisthes cinctipes and Petrolisthes manimaculis (Anomura: Porcellanidae).</title>
        <authorList>
            <person name="Angst P."/>
        </authorList>
    </citation>
    <scope>NUCLEOTIDE SEQUENCE</scope>
    <source>
        <strain evidence="14">PB745_02</strain>
        <tissue evidence="14">Gill</tissue>
    </source>
</reference>
<proteinExistence type="inferred from homology"/>
<feature type="compositionally biased region" description="Basic and acidic residues" evidence="12">
    <location>
        <begin position="1183"/>
        <end position="1197"/>
    </location>
</feature>
<dbReference type="InterPro" id="IPR000722">
    <property type="entry name" value="RNA_pol_asu"/>
</dbReference>
<feature type="compositionally biased region" description="Basic and acidic residues" evidence="12">
    <location>
        <begin position="1205"/>
        <end position="1218"/>
    </location>
</feature>
<keyword evidence="8" id="KW-0460">Magnesium</keyword>
<dbReference type="CDD" id="cd02735">
    <property type="entry name" value="RNAP_I_Rpa1_C"/>
    <property type="match status" value="1"/>
</dbReference>
<evidence type="ECO:0000256" key="10">
    <source>
        <dbReference type="ARBA" id="ARBA00023242"/>
    </source>
</evidence>
<keyword evidence="4 11" id="KW-0808">Transferase</keyword>
<comment type="similarity">
    <text evidence="2 11">Belongs to the RNA polymerase beta' chain family.</text>
</comment>
<feature type="compositionally biased region" description="Basic and acidic residues" evidence="12">
    <location>
        <begin position="1267"/>
        <end position="1277"/>
    </location>
</feature>
<dbReference type="Gene3D" id="3.30.1490.180">
    <property type="entry name" value="RNA polymerase ii"/>
    <property type="match status" value="1"/>
</dbReference>
<comment type="catalytic activity">
    <reaction evidence="11">
        <text>RNA(n) + a ribonucleoside 5'-triphosphate = RNA(n+1) + diphosphate</text>
        <dbReference type="Rhea" id="RHEA:21248"/>
        <dbReference type="Rhea" id="RHEA-COMP:14527"/>
        <dbReference type="Rhea" id="RHEA-COMP:17342"/>
        <dbReference type="ChEBI" id="CHEBI:33019"/>
        <dbReference type="ChEBI" id="CHEBI:61557"/>
        <dbReference type="ChEBI" id="CHEBI:140395"/>
        <dbReference type="EC" id="2.7.7.6"/>
    </reaction>
</comment>
<evidence type="ECO:0000256" key="6">
    <source>
        <dbReference type="ARBA" id="ARBA00022723"/>
    </source>
</evidence>
<dbReference type="Pfam" id="PF04983">
    <property type="entry name" value="RNA_pol_Rpb1_3"/>
    <property type="match status" value="1"/>
</dbReference>
<organism evidence="14 15">
    <name type="scientific">Petrolisthes manimaculis</name>
    <dbReference type="NCBI Taxonomy" id="1843537"/>
    <lineage>
        <taxon>Eukaryota</taxon>
        <taxon>Metazoa</taxon>
        <taxon>Ecdysozoa</taxon>
        <taxon>Arthropoda</taxon>
        <taxon>Crustacea</taxon>
        <taxon>Multicrustacea</taxon>
        <taxon>Malacostraca</taxon>
        <taxon>Eumalacostraca</taxon>
        <taxon>Eucarida</taxon>
        <taxon>Decapoda</taxon>
        <taxon>Pleocyemata</taxon>
        <taxon>Anomura</taxon>
        <taxon>Galatheoidea</taxon>
        <taxon>Porcellanidae</taxon>
        <taxon>Petrolisthes</taxon>
    </lineage>
</organism>
<keyword evidence="10" id="KW-0539">Nucleus</keyword>
<dbReference type="InterPro" id="IPR015699">
    <property type="entry name" value="DNA-dir_RNA_pol1_lsu_N"/>
</dbReference>
<keyword evidence="3 11" id="KW-0240">DNA-directed RNA polymerase</keyword>
<dbReference type="InterPro" id="IPR007083">
    <property type="entry name" value="RNA_pol_Rpb1_4"/>
</dbReference>
<dbReference type="Pfam" id="PF05000">
    <property type="entry name" value="RNA_pol_Rpb1_4"/>
    <property type="match status" value="1"/>
</dbReference>
<sequence length="1527" mass="172297">MGSFGQLIHTKVEDLMFRMYTNAEIKSISVLKVTNDTTFDELGNVSRGGVYDLRLGVMSERQSEVCETCKQTGYHCTGHCGHIELPVPMYNPLFYAAIRKILGTMCTKCFRLQAEGYGLEALELADLVNQTLAGTRDKEAVEARTMLRECWKKDGDILACVYPILASFNQSHPTDLFFTSLLLVMPSRMRPCNFLNGVLIEHETSTILKSIIRLSKALTFLMSLVHGTITDIPDTLTYILSEVPGATNAEKVQTVWHQLQSLVDSLFDADLNKLTKNTSRGIRQVIEKKEGLFRSNLMGKRVNYSARSVAAPDPQLSVDEVGVPMDFAVKLSYPVPVTQWNVEELRQMVINGADVYPGAVMVEDEEGKKKRLATMDRTQRQAIAKKLLTPQESHVKPTNATKIVYRHLLSGDFVLMNRQPTLHKPSIQAHRARVMPNDRVLRMPYANCKAYNADFDGDELNLHFPQNEVARSEARHLITTHNQYLTPKDGSPLAGLIQDCVVASVMLTVRDRFFTREDYQQLIITGLSHLTGRIKTLPPAVLKPKQLWTGKQVISTLLINIIPEGMVLPTFIFKTSVRVDLWQKECKREWQGGGEAEKRREAMTDSEFVMHDGELLSGVVDKSAIGSTSHGLVHVFYDLYGGHIASQILTSINRLCVYYLKWVGHTISVKEFVTPPSVSAKRRNALNALIKRTPKEVSRRLGIPEASFRDHFERVHMSQNMKELAAIDAAYTAVLGPTTSDVTAENERGLLRRTLDNHMRMMVDTGAKGSKVNMNQMVSLFGSVAIDGKRMPLSITGKFLPSFLPYESNPRAGGYIPDRFMTGINPQSYFYLCIVGRDSLQHTAVKTADSGYLQRCLIKHLEGIHVKYDMTVRNSDGLVLQFEYGEDGLDVTKTPFLRTNQTLEVVVANYSRLVHPKALSVARSIGQKDEVDQYAKKLEKWKKKSTLIKEGRKERSGFLKFSSKMAASVPAPPTPTPDTHTHTHGLDNGRSYKTLELQRQWRALTPEQRKNASNLGVVSEALDDLIHRYYNDNYTKKRVPEQKLTREEVTTAVHMKALNALVDPGEAVGALCAQALGEPLTQMTLNTFHFAGRDELNVTLGVPRMVEILRTATKNISTPIMEVPFHPWVNKVQAQTLRMELSQVSLHQVLAFTETHFLTKVLVKEIKKSFKKSKAKMCSSQFDRQKKEEEDKMKTGDNGEETTDNNEKRGNGRGGRGEENDDDDDDDDKDGGDDDGTSSNRNKKKQEQDYSENEDNNNDDSDDDDNNASKDNGRGLSEDEGIEEDREEEESPEVGIGERRRKVRVNPIEVEQRRETVLQYDPCIVDYSFDTNAQLWCEMVLMLPVSGGNYDIHSLVNHKSQTALVHSVKNLRRVFVEDKDQRLMLRTEGVNIMKMFEYEHLLDVHKLYTNNIHQVAELYGIEAAQRSIIREIRAVQSAYDIKIDFRHLTLLADYFTCEGVYKACSRQALVTCLSPLQKMSYETCTENLKRALLRGEEDHMSSPTANITVGQPIKLGTNSMHILHTIS</sequence>
<feature type="compositionally biased region" description="Acidic residues" evidence="12">
    <location>
        <begin position="1249"/>
        <end position="1266"/>
    </location>
</feature>
<keyword evidence="6" id="KW-0479">Metal-binding</keyword>
<dbReference type="SMART" id="SM00663">
    <property type="entry name" value="RPOLA_N"/>
    <property type="match status" value="1"/>
</dbReference>
<dbReference type="CDD" id="cd01435">
    <property type="entry name" value="RNAP_I_RPA1_N"/>
    <property type="match status" value="1"/>
</dbReference>
<dbReference type="Gene3D" id="6.10.250.2940">
    <property type="match status" value="1"/>
</dbReference>
<comment type="subcellular location">
    <subcellularLocation>
        <location evidence="1">Nucleus</location>
    </subcellularLocation>
</comment>
<dbReference type="Pfam" id="PF00623">
    <property type="entry name" value="RNA_pol_Rpb1_2"/>
    <property type="match status" value="1"/>
</dbReference>
<evidence type="ECO:0000256" key="8">
    <source>
        <dbReference type="ARBA" id="ARBA00022842"/>
    </source>
</evidence>
<dbReference type="InterPro" id="IPR006592">
    <property type="entry name" value="RNA_pol_N"/>
</dbReference>
<dbReference type="InterPro" id="IPR007066">
    <property type="entry name" value="RNA_pol_Rpb1_3"/>
</dbReference>
<dbReference type="FunFam" id="2.40.40.20:FF:000019">
    <property type="entry name" value="DNA-directed RNA polymerase II subunit RPB1"/>
    <property type="match status" value="1"/>
</dbReference>
<feature type="region of interest" description="Disordered" evidence="12">
    <location>
        <begin position="1174"/>
        <end position="1296"/>
    </location>
</feature>
<keyword evidence="15" id="KW-1185">Reference proteome</keyword>
<evidence type="ECO:0000256" key="5">
    <source>
        <dbReference type="ARBA" id="ARBA00022695"/>
    </source>
</evidence>
<dbReference type="EC" id="2.7.7.6" evidence="11"/>
<evidence type="ECO:0000256" key="2">
    <source>
        <dbReference type="ARBA" id="ARBA00006460"/>
    </source>
</evidence>
<feature type="region of interest" description="Disordered" evidence="12">
    <location>
        <begin position="966"/>
        <end position="987"/>
    </location>
</feature>
<dbReference type="PANTHER" id="PTHR19376">
    <property type="entry name" value="DNA-DIRECTED RNA POLYMERASE"/>
    <property type="match status" value="1"/>
</dbReference>
<evidence type="ECO:0000313" key="15">
    <source>
        <dbReference type="Proteomes" id="UP001292094"/>
    </source>
</evidence>
<feature type="compositionally biased region" description="Acidic residues" evidence="12">
    <location>
        <begin position="1278"/>
        <end position="1292"/>
    </location>
</feature>
<keyword evidence="9 11" id="KW-0804">Transcription</keyword>
<evidence type="ECO:0000256" key="9">
    <source>
        <dbReference type="ARBA" id="ARBA00023163"/>
    </source>
</evidence>
<dbReference type="Proteomes" id="UP001292094">
    <property type="component" value="Unassembled WGS sequence"/>
</dbReference>
<comment type="function">
    <text evidence="11">DNA-dependent RNA polymerase catalyzes the transcription of DNA into RNA using the four ribonucleoside triphosphates as substrates.</text>
</comment>
<dbReference type="InterPro" id="IPR007080">
    <property type="entry name" value="RNA_pol_Rpb1_1"/>
</dbReference>
<dbReference type="EMBL" id="JAWZYT010002343">
    <property type="protein sequence ID" value="KAK4305013.1"/>
    <property type="molecule type" value="Genomic_DNA"/>
</dbReference>
<dbReference type="Gene3D" id="3.30.70.2850">
    <property type="match status" value="1"/>
</dbReference>
<feature type="compositionally biased region" description="Acidic residues" evidence="12">
    <location>
        <begin position="1219"/>
        <end position="1236"/>
    </location>
</feature>
<dbReference type="GO" id="GO:0003899">
    <property type="term" value="F:DNA-directed RNA polymerase activity"/>
    <property type="evidence" value="ECO:0007669"/>
    <property type="project" value="UniProtKB-EC"/>
</dbReference>
<evidence type="ECO:0000256" key="3">
    <source>
        <dbReference type="ARBA" id="ARBA00022478"/>
    </source>
</evidence>
<evidence type="ECO:0000259" key="13">
    <source>
        <dbReference type="SMART" id="SM00663"/>
    </source>
</evidence>
<keyword evidence="7" id="KW-0862">Zinc</keyword>
<keyword evidence="5 11" id="KW-0548">Nucleotidyltransferase</keyword>
<dbReference type="Gene3D" id="4.10.860.120">
    <property type="entry name" value="RNA polymerase II, clamp domain"/>
    <property type="match status" value="1"/>
</dbReference>
<evidence type="ECO:0000256" key="11">
    <source>
        <dbReference type="RuleBase" id="RU004279"/>
    </source>
</evidence>
<dbReference type="InterPro" id="IPR042102">
    <property type="entry name" value="RNA_pol_Rpb1_3_sf"/>
</dbReference>